<keyword evidence="3" id="KW-1185">Reference proteome</keyword>
<evidence type="ECO:0000259" key="1">
    <source>
        <dbReference type="PROSITE" id="PS50004"/>
    </source>
</evidence>
<dbReference type="InterPro" id="IPR000008">
    <property type="entry name" value="C2_dom"/>
</dbReference>
<proteinExistence type="predicted"/>
<dbReference type="SUPFAM" id="SSF49562">
    <property type="entry name" value="C2 domain (Calcium/lipid-binding domain, CaLB)"/>
    <property type="match status" value="1"/>
</dbReference>
<feature type="domain" description="C2" evidence="1">
    <location>
        <begin position="1"/>
        <end position="127"/>
    </location>
</feature>
<accession>A0AAN9FXH9</accession>
<dbReference type="Proteomes" id="UP001372338">
    <property type="component" value="Unassembled WGS sequence"/>
</dbReference>
<dbReference type="Pfam" id="PF00168">
    <property type="entry name" value="C2"/>
    <property type="match status" value="1"/>
</dbReference>
<reference evidence="2 3" key="1">
    <citation type="submission" date="2024-01" db="EMBL/GenBank/DDBJ databases">
        <title>The genomes of 5 underutilized Papilionoideae crops provide insights into root nodulation and disease resistanc.</title>
        <authorList>
            <person name="Yuan L."/>
        </authorList>
    </citation>
    <scope>NUCLEOTIDE SEQUENCE [LARGE SCALE GENOMIC DNA]</scope>
    <source>
        <strain evidence="2">ZHUSHIDOU_FW_LH</strain>
        <tissue evidence="2">Leaf</tissue>
    </source>
</reference>
<sequence length="196" mass="22477">MGLSYKFPSFTFELRIVQAKNIESIKSMGNSLFARFYLPTGNNKRIQLNTKKVSSKSVLPSWNESFNLECSCPQEFLEILEHESMVLELRQSNTTLRKIWGSQLVGNGKIPWKKILESPNMELKEWVKMDLENNGSGCDILKEPEVLVEIKIRVASMEKKDNKREECGCKQGHDQHPWLSAEDYDIFALGAALESF</sequence>
<evidence type="ECO:0000313" key="3">
    <source>
        <dbReference type="Proteomes" id="UP001372338"/>
    </source>
</evidence>
<dbReference type="PANTHER" id="PTHR35503">
    <property type="entry name" value="OSJNBA0006M15.15 PROTEIN"/>
    <property type="match status" value="1"/>
</dbReference>
<dbReference type="EMBL" id="JAYWIO010000002">
    <property type="protein sequence ID" value="KAK7281008.1"/>
    <property type="molecule type" value="Genomic_DNA"/>
</dbReference>
<dbReference type="AlphaFoldDB" id="A0AAN9FXH9"/>
<comment type="caution">
    <text evidence="2">The sequence shown here is derived from an EMBL/GenBank/DDBJ whole genome shotgun (WGS) entry which is preliminary data.</text>
</comment>
<gene>
    <name evidence="2" type="ORF">RIF29_08636</name>
</gene>
<organism evidence="2 3">
    <name type="scientific">Crotalaria pallida</name>
    <name type="common">Smooth rattlebox</name>
    <name type="synonym">Crotalaria striata</name>
    <dbReference type="NCBI Taxonomy" id="3830"/>
    <lineage>
        <taxon>Eukaryota</taxon>
        <taxon>Viridiplantae</taxon>
        <taxon>Streptophyta</taxon>
        <taxon>Embryophyta</taxon>
        <taxon>Tracheophyta</taxon>
        <taxon>Spermatophyta</taxon>
        <taxon>Magnoliopsida</taxon>
        <taxon>eudicotyledons</taxon>
        <taxon>Gunneridae</taxon>
        <taxon>Pentapetalae</taxon>
        <taxon>rosids</taxon>
        <taxon>fabids</taxon>
        <taxon>Fabales</taxon>
        <taxon>Fabaceae</taxon>
        <taxon>Papilionoideae</taxon>
        <taxon>50 kb inversion clade</taxon>
        <taxon>genistoids sensu lato</taxon>
        <taxon>core genistoids</taxon>
        <taxon>Crotalarieae</taxon>
        <taxon>Crotalaria</taxon>
    </lineage>
</organism>
<dbReference type="Gene3D" id="2.60.40.150">
    <property type="entry name" value="C2 domain"/>
    <property type="match status" value="1"/>
</dbReference>
<dbReference type="PANTHER" id="PTHR35503:SF2">
    <property type="entry name" value="OS04G0455700 PROTEIN"/>
    <property type="match status" value="1"/>
</dbReference>
<protein>
    <recommendedName>
        <fullName evidence="1">C2 domain-containing protein</fullName>
    </recommendedName>
</protein>
<name>A0AAN9FXH9_CROPI</name>
<dbReference type="PROSITE" id="PS50004">
    <property type="entry name" value="C2"/>
    <property type="match status" value="1"/>
</dbReference>
<evidence type="ECO:0000313" key="2">
    <source>
        <dbReference type="EMBL" id="KAK7281008.1"/>
    </source>
</evidence>
<dbReference type="InterPro" id="IPR035892">
    <property type="entry name" value="C2_domain_sf"/>
</dbReference>